<evidence type="ECO:0000256" key="5">
    <source>
        <dbReference type="SAM" id="SignalP"/>
    </source>
</evidence>
<proteinExistence type="inferred from homology"/>
<evidence type="ECO:0000256" key="3">
    <source>
        <dbReference type="ARBA" id="ARBA00022801"/>
    </source>
</evidence>
<dbReference type="PANTHER" id="PTHR34218">
    <property type="entry name" value="PEPTIDASE S45 PENICILLIN AMIDASE"/>
    <property type="match status" value="1"/>
</dbReference>
<dbReference type="InterPro" id="IPR043147">
    <property type="entry name" value="Penicillin_amidase_A-knob"/>
</dbReference>
<dbReference type="RefSeq" id="WP_345247481.1">
    <property type="nucleotide sequence ID" value="NZ_BAABHD010000079.1"/>
</dbReference>
<gene>
    <name evidence="6" type="ORF">GCM10023189_46210</name>
</gene>
<sequence>MKTRLPVCWKKLVFPAAFLVMTFGTAQAQQPTEIIWDKYGVPHIYGRTTNDMYYAYGWSQMHNHANLILKLYGQARGRAAEYWGETYLPSDQQIHLFNLPEVARQQYARQDADSKTIVESFVKGINAYAQAHPEAIDATMKQVLPVTPYDVLAHSTRVICLEFLARQDIATATHLLTPGSNSYAIAPSRSASKKAMLVTNPHLPWGDFFLFFEAHLTAPGFNAYGVSLVGQPVLNIAFNDNLGWTHTVNTIDASDRYELTLQDGGYLLDGAVQLLEKKTVSLKIRQADGSMKTRDLALAYSKHGPVIGEKNGKAYAIRVAGLANASMASQYHKMAQAKDLKAFEDALKMMQNPMFNVIYADKAGNILYLFNGNVPVRSEGNWAFWNNTVDGRSSKYIWNQYHQYEDLPRVLNPPAGFVQNANDAPWTSTYPMVLKPSDYPPYMAPQVMTLRPQRAVNLIKDDASITFDELIGYKLNTGMEAADRFLDDLLAAVNQYPDPAAQRAAAVLQKWDKATNTDSRGAVLFASWFDKLEPGMLRIPWNPAQPVTTPDGLKDPQQAVALLVKAAADVQQLYGALDVAWGEVNRFLVGSHNVPANGGSERYGIFRTMYFSPNKQDQKNYAVAGDTYVAVTEFGDTVHAQVLLSYGNATQPGSKHIGDQLPLLSQKKLRPALLDRNQILQNMEKRETLSPSN</sequence>
<dbReference type="Gene3D" id="3.60.20.10">
    <property type="entry name" value="Glutamine Phosphoribosylpyrophosphate, subunit 1, domain 1"/>
    <property type="match status" value="1"/>
</dbReference>
<protein>
    <submittedName>
        <fullName evidence="6">Acylase</fullName>
    </submittedName>
</protein>
<keyword evidence="2 5" id="KW-0732">Signal</keyword>
<dbReference type="EMBL" id="BAABHD010000079">
    <property type="protein sequence ID" value="GAA4465500.1"/>
    <property type="molecule type" value="Genomic_DNA"/>
</dbReference>
<dbReference type="PANTHER" id="PTHR34218:SF3">
    <property type="entry name" value="ACYL-HOMOSERINE LACTONE ACYLASE PVDQ"/>
    <property type="match status" value="1"/>
</dbReference>
<evidence type="ECO:0000256" key="1">
    <source>
        <dbReference type="ARBA" id="ARBA00006586"/>
    </source>
</evidence>
<feature type="signal peptide" evidence="5">
    <location>
        <begin position="1"/>
        <end position="28"/>
    </location>
</feature>
<dbReference type="Gene3D" id="1.10.439.10">
    <property type="entry name" value="Penicillin Amidohydrolase, domain 1"/>
    <property type="match status" value="1"/>
</dbReference>
<dbReference type="InterPro" id="IPR014395">
    <property type="entry name" value="Pen/GL7ACA/AHL_acylase"/>
</dbReference>
<dbReference type="Proteomes" id="UP001501175">
    <property type="component" value="Unassembled WGS sequence"/>
</dbReference>
<dbReference type="PIRSF" id="PIRSF001227">
    <property type="entry name" value="Pen_acylase"/>
    <property type="match status" value="1"/>
</dbReference>
<comment type="similarity">
    <text evidence="1">Belongs to the peptidase S45 family.</text>
</comment>
<dbReference type="InterPro" id="IPR023343">
    <property type="entry name" value="Penicillin_amidase_dom1"/>
</dbReference>
<comment type="caution">
    <text evidence="6">The sequence shown here is derived from an EMBL/GenBank/DDBJ whole genome shotgun (WGS) entry which is preliminary data.</text>
</comment>
<dbReference type="Gene3D" id="2.30.120.10">
    <property type="match status" value="1"/>
</dbReference>
<dbReference type="InterPro" id="IPR002692">
    <property type="entry name" value="S45"/>
</dbReference>
<keyword evidence="3" id="KW-0378">Hydrolase</keyword>
<evidence type="ECO:0000313" key="7">
    <source>
        <dbReference type="Proteomes" id="UP001501175"/>
    </source>
</evidence>
<organism evidence="6 7">
    <name type="scientific">Nibrella saemangeumensis</name>
    <dbReference type="NCBI Taxonomy" id="1084526"/>
    <lineage>
        <taxon>Bacteria</taxon>
        <taxon>Pseudomonadati</taxon>
        <taxon>Bacteroidota</taxon>
        <taxon>Cytophagia</taxon>
        <taxon>Cytophagales</taxon>
        <taxon>Spirosomataceae</taxon>
        <taxon>Nibrella</taxon>
    </lineage>
</organism>
<reference evidence="7" key="1">
    <citation type="journal article" date="2019" name="Int. J. Syst. Evol. Microbiol.">
        <title>The Global Catalogue of Microorganisms (GCM) 10K type strain sequencing project: providing services to taxonomists for standard genome sequencing and annotation.</title>
        <authorList>
            <consortium name="The Broad Institute Genomics Platform"/>
            <consortium name="The Broad Institute Genome Sequencing Center for Infectious Disease"/>
            <person name="Wu L."/>
            <person name="Ma J."/>
        </authorList>
    </citation>
    <scope>NUCLEOTIDE SEQUENCE [LARGE SCALE GENOMIC DNA]</scope>
    <source>
        <strain evidence="7">JCM 17927</strain>
    </source>
</reference>
<dbReference type="CDD" id="cd01936">
    <property type="entry name" value="Ntn_CA"/>
    <property type="match status" value="1"/>
</dbReference>
<keyword evidence="7" id="KW-1185">Reference proteome</keyword>
<dbReference type="InterPro" id="IPR043146">
    <property type="entry name" value="Penicillin_amidase_N_B-knob"/>
</dbReference>
<dbReference type="Pfam" id="PF01804">
    <property type="entry name" value="Penicil_amidase"/>
    <property type="match status" value="1"/>
</dbReference>
<dbReference type="InterPro" id="IPR029055">
    <property type="entry name" value="Ntn_hydrolases_N"/>
</dbReference>
<keyword evidence="4" id="KW-0865">Zymogen</keyword>
<dbReference type="Gene3D" id="1.10.1400.10">
    <property type="match status" value="1"/>
</dbReference>
<evidence type="ECO:0000256" key="2">
    <source>
        <dbReference type="ARBA" id="ARBA00022729"/>
    </source>
</evidence>
<accession>A0ABP8NGL2</accession>
<evidence type="ECO:0000256" key="4">
    <source>
        <dbReference type="ARBA" id="ARBA00023145"/>
    </source>
</evidence>
<evidence type="ECO:0000313" key="6">
    <source>
        <dbReference type="EMBL" id="GAA4465500.1"/>
    </source>
</evidence>
<dbReference type="SUPFAM" id="SSF56235">
    <property type="entry name" value="N-terminal nucleophile aminohydrolases (Ntn hydrolases)"/>
    <property type="match status" value="1"/>
</dbReference>
<feature type="chain" id="PRO_5045203469" evidence="5">
    <location>
        <begin position="29"/>
        <end position="693"/>
    </location>
</feature>
<name>A0ABP8NGL2_9BACT</name>